<sequence length="459" mass="52640">MGFLRLVVRIMGRISTFRSYQFVLLLAAALAVAAFYYFGSERQNFSSTTKRIKQTQSTHNTNRNDADLTVDTRLSPKDVSEEQGEEQQDVGGVSEEFRPGKGEIGGSGDQHYHALMMFTKVDKSRSLQDKFRVAMLSMVKHGDFMEGEVLVLHFVSDPASKELGEKMLQEFLLDATFKYEVLFHDVVDLTHKLFPIVEAMQKYFSAGSGAYYSDAIFFLSVAMHQIMPEMPPVLVLTDGSGPLCWASLQWMCSMGHHQKGLNMLGLESLPQPWPLFSTSDRMMCLTRIVQLDLDLKYRTNIRDLFKEFDRFPPGAVIGITREMQPVYRHTFWQYRKENPRTRVGDPPPEGLPGFNSGVMLLDLGAMRESALYNQLLKPSNVAKLADQYRFRGHLGDQDFFTMIGMEHPELFYPLACGWNRQLCTWWRDHGYGDVFQMYYRCEGLVYIYHGNCNSPIPDY</sequence>
<proteinExistence type="predicted"/>
<organism evidence="1 2">
    <name type="scientific">Chaenocephalus aceratus</name>
    <name type="common">Blackfin icefish</name>
    <name type="synonym">Chaenichthys aceratus</name>
    <dbReference type="NCBI Taxonomy" id="36190"/>
    <lineage>
        <taxon>Eukaryota</taxon>
        <taxon>Metazoa</taxon>
        <taxon>Chordata</taxon>
        <taxon>Craniata</taxon>
        <taxon>Vertebrata</taxon>
        <taxon>Euteleostomi</taxon>
        <taxon>Actinopterygii</taxon>
        <taxon>Neopterygii</taxon>
        <taxon>Teleostei</taxon>
        <taxon>Neoteleostei</taxon>
        <taxon>Acanthomorphata</taxon>
        <taxon>Eupercaria</taxon>
        <taxon>Perciformes</taxon>
        <taxon>Notothenioidei</taxon>
        <taxon>Channichthyidae</taxon>
        <taxon>Chaenocephalus</taxon>
    </lineage>
</organism>
<gene>
    <name evidence="1" type="ORF">KUCAC02_022404</name>
</gene>
<name>A0ACB9XLV8_CHAAC</name>
<reference evidence="1" key="1">
    <citation type="submission" date="2022-05" db="EMBL/GenBank/DDBJ databases">
        <title>Chromosome-level genome of Chaenocephalus aceratus.</title>
        <authorList>
            <person name="Park H."/>
        </authorList>
    </citation>
    <scope>NUCLEOTIDE SEQUENCE</scope>
    <source>
        <strain evidence="1">KU_202001</strain>
    </source>
</reference>
<dbReference type="Proteomes" id="UP001057452">
    <property type="component" value="Chromosome 4"/>
</dbReference>
<evidence type="ECO:0000313" key="1">
    <source>
        <dbReference type="EMBL" id="KAI4828303.1"/>
    </source>
</evidence>
<dbReference type="EMBL" id="CM043788">
    <property type="protein sequence ID" value="KAI4828303.1"/>
    <property type="molecule type" value="Genomic_DNA"/>
</dbReference>
<protein>
    <submittedName>
        <fullName evidence="1">Uncharacterized protein</fullName>
    </submittedName>
</protein>
<comment type="caution">
    <text evidence="1">The sequence shown here is derived from an EMBL/GenBank/DDBJ whole genome shotgun (WGS) entry which is preliminary data.</text>
</comment>
<keyword evidence="2" id="KW-1185">Reference proteome</keyword>
<accession>A0ACB9XLV8</accession>
<evidence type="ECO:0000313" key="2">
    <source>
        <dbReference type="Proteomes" id="UP001057452"/>
    </source>
</evidence>